<name>A0AAW5N080_9ESCH</name>
<evidence type="ECO:0000256" key="1">
    <source>
        <dbReference type="ARBA" id="ARBA00000085"/>
    </source>
</evidence>
<keyword evidence="6" id="KW-0067">ATP-binding</keyword>
<evidence type="ECO:0000256" key="5">
    <source>
        <dbReference type="ARBA" id="ARBA00022777"/>
    </source>
</evidence>
<keyword evidence="5" id="KW-0418">Kinase</keyword>
<evidence type="ECO:0000313" key="9">
    <source>
        <dbReference type="Proteomes" id="UP001206878"/>
    </source>
</evidence>
<keyword evidence="3" id="KW-0808">Transferase</keyword>
<organism evidence="8 9">
    <name type="scientific">Escherichia marmotae</name>
    <dbReference type="NCBI Taxonomy" id="1499973"/>
    <lineage>
        <taxon>Bacteria</taxon>
        <taxon>Pseudomonadati</taxon>
        <taxon>Pseudomonadota</taxon>
        <taxon>Gammaproteobacteria</taxon>
        <taxon>Enterobacterales</taxon>
        <taxon>Enterobacteriaceae</taxon>
        <taxon>Escherichia</taxon>
    </lineage>
</organism>
<evidence type="ECO:0000256" key="3">
    <source>
        <dbReference type="ARBA" id="ARBA00022679"/>
    </source>
</evidence>
<dbReference type="EC" id="2.7.13.3" evidence="2"/>
<dbReference type="GO" id="GO:0030295">
    <property type="term" value="F:protein kinase activator activity"/>
    <property type="evidence" value="ECO:0007669"/>
    <property type="project" value="TreeGrafter"/>
</dbReference>
<sequence>NLASLVEELLIAARLEQGEAAAEPIHVDLADLVRTVARDFGVTDRPVEVEVHEGLSTMSDPDAIRRILVNLLDNAHKYGAAPIRV</sequence>
<protein>
    <recommendedName>
        <fullName evidence="2">histidine kinase</fullName>
        <ecNumber evidence="2">2.7.13.3</ecNumber>
    </recommendedName>
</protein>
<evidence type="ECO:0000313" key="8">
    <source>
        <dbReference type="EMBL" id="MCR6679264.1"/>
    </source>
</evidence>
<keyword evidence="4" id="KW-0547">Nucleotide-binding</keyword>
<dbReference type="GO" id="GO:0004673">
    <property type="term" value="F:protein histidine kinase activity"/>
    <property type="evidence" value="ECO:0007669"/>
    <property type="project" value="UniProtKB-EC"/>
</dbReference>
<evidence type="ECO:0000256" key="4">
    <source>
        <dbReference type="ARBA" id="ARBA00022741"/>
    </source>
</evidence>
<evidence type="ECO:0000256" key="7">
    <source>
        <dbReference type="ARBA" id="ARBA00023012"/>
    </source>
</evidence>
<dbReference type="PANTHER" id="PTHR42878:SF7">
    <property type="entry name" value="SENSOR HISTIDINE KINASE GLRK"/>
    <property type="match status" value="1"/>
</dbReference>
<dbReference type="InterPro" id="IPR036890">
    <property type="entry name" value="HATPase_C_sf"/>
</dbReference>
<dbReference type="GO" id="GO:0000156">
    <property type="term" value="F:phosphorelay response regulator activity"/>
    <property type="evidence" value="ECO:0007669"/>
    <property type="project" value="TreeGrafter"/>
</dbReference>
<dbReference type="SUPFAM" id="SSF55874">
    <property type="entry name" value="ATPase domain of HSP90 chaperone/DNA topoisomerase II/histidine kinase"/>
    <property type="match status" value="1"/>
</dbReference>
<dbReference type="Proteomes" id="UP001206878">
    <property type="component" value="Unassembled WGS sequence"/>
</dbReference>
<gene>
    <name evidence="8" type="ORF">NVV43_27750</name>
</gene>
<accession>A0AAW5N080</accession>
<keyword evidence="7" id="KW-0902">Two-component regulatory system</keyword>
<dbReference type="InterPro" id="IPR050351">
    <property type="entry name" value="BphY/WalK/GraS-like"/>
</dbReference>
<evidence type="ECO:0000256" key="6">
    <source>
        <dbReference type="ARBA" id="ARBA00022840"/>
    </source>
</evidence>
<comment type="catalytic activity">
    <reaction evidence="1">
        <text>ATP + protein L-histidine = ADP + protein N-phospho-L-histidine.</text>
        <dbReference type="EC" id="2.7.13.3"/>
    </reaction>
</comment>
<dbReference type="GO" id="GO:0007234">
    <property type="term" value="P:osmosensory signaling via phosphorelay pathway"/>
    <property type="evidence" value="ECO:0007669"/>
    <property type="project" value="TreeGrafter"/>
</dbReference>
<dbReference type="AlphaFoldDB" id="A0AAW5N080"/>
<feature type="non-terminal residue" evidence="8">
    <location>
        <position position="85"/>
    </location>
</feature>
<dbReference type="PANTHER" id="PTHR42878">
    <property type="entry name" value="TWO-COMPONENT HISTIDINE KINASE"/>
    <property type="match status" value="1"/>
</dbReference>
<evidence type="ECO:0000256" key="2">
    <source>
        <dbReference type="ARBA" id="ARBA00012438"/>
    </source>
</evidence>
<reference evidence="8" key="1">
    <citation type="submission" date="2022-07" db="EMBL/GenBank/DDBJ databases">
        <title>Diversity of ethanolamine utilization by human commensal Escherichia coli.</title>
        <authorList>
            <person name="Jubelin G."/>
        </authorList>
    </citation>
    <scope>NUCLEOTIDE SEQUENCE</scope>
    <source>
        <strain evidence="8">S1</strain>
    </source>
</reference>
<proteinExistence type="predicted"/>
<dbReference type="EMBL" id="JANPXH010001033">
    <property type="protein sequence ID" value="MCR6679264.1"/>
    <property type="molecule type" value="Genomic_DNA"/>
</dbReference>
<dbReference type="GO" id="GO:0005524">
    <property type="term" value="F:ATP binding"/>
    <property type="evidence" value="ECO:0007669"/>
    <property type="project" value="UniProtKB-KW"/>
</dbReference>
<dbReference type="Gene3D" id="3.30.565.10">
    <property type="entry name" value="Histidine kinase-like ATPase, C-terminal domain"/>
    <property type="match status" value="1"/>
</dbReference>
<feature type="non-terminal residue" evidence="8">
    <location>
        <position position="1"/>
    </location>
</feature>
<comment type="caution">
    <text evidence="8">The sequence shown here is derived from an EMBL/GenBank/DDBJ whole genome shotgun (WGS) entry which is preliminary data.</text>
</comment>